<accession>A0A0C1BWI3</accession>
<gene>
    <name evidence="13" type="ORF">HK57_00253</name>
</gene>
<dbReference type="GO" id="GO:0004497">
    <property type="term" value="F:monooxygenase activity"/>
    <property type="evidence" value="ECO:0007669"/>
    <property type="project" value="UniProtKB-KW"/>
</dbReference>
<keyword evidence="6 12" id="KW-0479">Metal-binding</keyword>
<evidence type="ECO:0000313" key="14">
    <source>
        <dbReference type="Proteomes" id="UP000053475"/>
    </source>
</evidence>
<evidence type="ECO:0008006" key="15">
    <source>
        <dbReference type="Google" id="ProtNLM"/>
    </source>
</evidence>
<evidence type="ECO:0000256" key="11">
    <source>
        <dbReference type="ARBA" id="ARBA00023136"/>
    </source>
</evidence>
<dbReference type="PANTHER" id="PTHR46206">
    <property type="entry name" value="CYTOCHROME P450"/>
    <property type="match status" value="1"/>
</dbReference>
<dbReference type="GO" id="GO:0016705">
    <property type="term" value="F:oxidoreductase activity, acting on paired donors, with incorporation or reduction of molecular oxygen"/>
    <property type="evidence" value="ECO:0007669"/>
    <property type="project" value="InterPro"/>
</dbReference>
<dbReference type="Proteomes" id="UP000053475">
    <property type="component" value="Unassembled WGS sequence"/>
</dbReference>
<sequence length="539" mass="62498">MEFLPNSTSAASTLQLLQELSTTNFQRPQLIATAFCTSLAALLYLLFNKDPYSLKRIPAVHRPRWLDAYRARSYRRLILPRFYPYLHEGYQKYSKQGKPFRIWTSTFQSWVYILPLKHLPQIKNTGITELSLRHFIDNVLLPEFSSGSFDTFEVQIASRLVNGNLANIKPIVQVQTEEILDRVIGDPKDWTRFNIRTLTVQVMKHVSGRVVFGETLVNNPDFLDAMERYSLSVIPSALLLRFFYLGPLRPLFIYLIHLRHRSTLAIATRYITELIDERKSRQRQPTWTDDQKPIDCIQWTMDHDVPDSKKTPEIIAHRLLHLSAAIVDAPISSMMNVLLDIVTYARGELLDDLRAEMVDCLAESNGAWTEASMAKMKKLDSFFQESFRITSALIPITGLRRVMADFRFDKDLVLPKGSTIAFPTQCIQRDADIYPNPDKFDYLRFYRMKEHSQRIDASTGKDVPRHDWLSFGHGRQACPGRFYSVRLLKTVLGEMMLRYDFRYAGGDRPRPQQIDLDPILAPDYTVDIEFRARTWLDST</sequence>
<dbReference type="CDD" id="cd11041">
    <property type="entry name" value="CYP503A1-like"/>
    <property type="match status" value="1"/>
</dbReference>
<evidence type="ECO:0000256" key="4">
    <source>
        <dbReference type="ARBA" id="ARBA00022617"/>
    </source>
</evidence>
<evidence type="ECO:0000313" key="13">
    <source>
        <dbReference type="EMBL" id="KIA75941.1"/>
    </source>
</evidence>
<evidence type="ECO:0000256" key="8">
    <source>
        <dbReference type="ARBA" id="ARBA00023002"/>
    </source>
</evidence>
<dbReference type="GO" id="GO:0005506">
    <property type="term" value="F:iron ion binding"/>
    <property type="evidence" value="ECO:0007669"/>
    <property type="project" value="InterPro"/>
</dbReference>
<evidence type="ECO:0000256" key="1">
    <source>
        <dbReference type="ARBA" id="ARBA00001971"/>
    </source>
</evidence>
<dbReference type="GO" id="GO:0016020">
    <property type="term" value="C:membrane"/>
    <property type="evidence" value="ECO:0007669"/>
    <property type="project" value="UniProtKB-SubCell"/>
</dbReference>
<organism evidence="13 14">
    <name type="scientific">Aspergillus ustus</name>
    <dbReference type="NCBI Taxonomy" id="40382"/>
    <lineage>
        <taxon>Eukaryota</taxon>
        <taxon>Fungi</taxon>
        <taxon>Dikarya</taxon>
        <taxon>Ascomycota</taxon>
        <taxon>Pezizomycotina</taxon>
        <taxon>Eurotiomycetes</taxon>
        <taxon>Eurotiomycetidae</taxon>
        <taxon>Eurotiales</taxon>
        <taxon>Aspergillaceae</taxon>
        <taxon>Aspergillus</taxon>
        <taxon>Aspergillus subgen. Nidulantes</taxon>
    </lineage>
</organism>
<evidence type="ECO:0000256" key="6">
    <source>
        <dbReference type="ARBA" id="ARBA00022723"/>
    </source>
</evidence>
<keyword evidence="4 12" id="KW-0349">Heme</keyword>
<evidence type="ECO:0000256" key="12">
    <source>
        <dbReference type="PIRSR" id="PIRSR602403-1"/>
    </source>
</evidence>
<keyword evidence="8" id="KW-0560">Oxidoreductase</keyword>
<feature type="binding site" description="axial binding residue" evidence="12">
    <location>
        <position position="478"/>
    </location>
    <ligand>
        <name>heme</name>
        <dbReference type="ChEBI" id="CHEBI:30413"/>
    </ligand>
    <ligandPart>
        <name>Fe</name>
        <dbReference type="ChEBI" id="CHEBI:18248"/>
    </ligandPart>
</feature>
<keyword evidence="10" id="KW-0503">Monooxygenase</keyword>
<dbReference type="PRINTS" id="PR00465">
    <property type="entry name" value="EP450IV"/>
</dbReference>
<comment type="cofactor">
    <cofactor evidence="1 12">
        <name>heme</name>
        <dbReference type="ChEBI" id="CHEBI:30413"/>
    </cofactor>
</comment>
<dbReference type="InterPro" id="IPR001128">
    <property type="entry name" value="Cyt_P450"/>
</dbReference>
<evidence type="ECO:0000256" key="7">
    <source>
        <dbReference type="ARBA" id="ARBA00022989"/>
    </source>
</evidence>
<dbReference type="Pfam" id="PF00067">
    <property type="entry name" value="p450"/>
    <property type="match status" value="1"/>
</dbReference>
<dbReference type="EMBL" id="JOMC01000021">
    <property type="protein sequence ID" value="KIA75941.1"/>
    <property type="molecule type" value="Genomic_DNA"/>
</dbReference>
<name>A0A0C1BWI3_ASPUT</name>
<keyword evidence="14" id="KW-1185">Reference proteome</keyword>
<keyword evidence="9 12" id="KW-0408">Iron</keyword>
<protein>
    <recommendedName>
        <fullName evidence="15">Cytochrome P450</fullName>
    </recommendedName>
</protein>
<dbReference type="GO" id="GO:0019748">
    <property type="term" value="P:secondary metabolic process"/>
    <property type="evidence" value="ECO:0007669"/>
    <property type="project" value="UniProtKB-ARBA"/>
</dbReference>
<reference evidence="13 14" key="1">
    <citation type="submission" date="2014-11" db="EMBL/GenBank/DDBJ databases">
        <title>Genomics derived discovery of secondary metabolites biosynthetic gene clusters in Aspergillus ustus.</title>
        <authorList>
            <person name="Pi B."/>
            <person name="Dai F."/>
            <person name="Song X."/>
            <person name="Zhu C."/>
            <person name="Li H."/>
            <person name="Yu D."/>
        </authorList>
    </citation>
    <scope>NUCLEOTIDE SEQUENCE [LARGE SCALE GENOMIC DNA]</scope>
    <source>
        <strain evidence="13 14">3.3904</strain>
    </source>
</reference>
<dbReference type="GO" id="GO:0020037">
    <property type="term" value="F:heme binding"/>
    <property type="evidence" value="ECO:0007669"/>
    <property type="project" value="InterPro"/>
</dbReference>
<dbReference type="Gene3D" id="1.10.630.10">
    <property type="entry name" value="Cytochrome P450"/>
    <property type="match status" value="1"/>
</dbReference>
<evidence type="ECO:0000256" key="3">
    <source>
        <dbReference type="ARBA" id="ARBA00010617"/>
    </source>
</evidence>
<proteinExistence type="inferred from homology"/>
<evidence type="ECO:0000256" key="5">
    <source>
        <dbReference type="ARBA" id="ARBA00022692"/>
    </source>
</evidence>
<evidence type="ECO:0000256" key="2">
    <source>
        <dbReference type="ARBA" id="ARBA00004370"/>
    </source>
</evidence>
<keyword evidence="11" id="KW-0472">Membrane</keyword>
<comment type="caution">
    <text evidence="13">The sequence shown here is derived from an EMBL/GenBank/DDBJ whole genome shotgun (WGS) entry which is preliminary data.</text>
</comment>
<dbReference type="InterPro" id="IPR036396">
    <property type="entry name" value="Cyt_P450_sf"/>
</dbReference>
<dbReference type="AlphaFoldDB" id="A0A0C1BWI3"/>
<keyword evidence="5" id="KW-0812">Transmembrane</keyword>
<dbReference type="InterPro" id="IPR002403">
    <property type="entry name" value="Cyt_P450_E_grp-IV"/>
</dbReference>
<comment type="similarity">
    <text evidence="3">Belongs to the cytochrome P450 family.</text>
</comment>
<dbReference type="SUPFAM" id="SSF48264">
    <property type="entry name" value="Cytochrome P450"/>
    <property type="match status" value="1"/>
</dbReference>
<keyword evidence="7" id="KW-1133">Transmembrane helix</keyword>
<evidence type="ECO:0000256" key="9">
    <source>
        <dbReference type="ARBA" id="ARBA00023004"/>
    </source>
</evidence>
<evidence type="ECO:0000256" key="10">
    <source>
        <dbReference type="ARBA" id="ARBA00023033"/>
    </source>
</evidence>
<comment type="subcellular location">
    <subcellularLocation>
        <location evidence="2">Membrane</location>
    </subcellularLocation>
</comment>